<dbReference type="PANTHER" id="PTHR43364:SF7">
    <property type="entry name" value="NADP-DEPENDENT OXIDOREDUCTASE DOMAIN-CONTAINING PROTEIN-RELATED"/>
    <property type="match status" value="1"/>
</dbReference>
<dbReference type="InterPro" id="IPR036812">
    <property type="entry name" value="NAD(P)_OxRdtase_dom_sf"/>
</dbReference>
<evidence type="ECO:0000256" key="1">
    <source>
        <dbReference type="ARBA" id="ARBA00022857"/>
    </source>
</evidence>
<reference evidence="6 7" key="1">
    <citation type="submission" date="2015-01" db="EMBL/GenBank/DDBJ databases">
        <title>The Genome Sequence of Capronia semiimmersa CBS27337.</title>
        <authorList>
            <consortium name="The Broad Institute Genomics Platform"/>
            <person name="Cuomo C."/>
            <person name="de Hoog S."/>
            <person name="Gorbushina A."/>
            <person name="Stielow B."/>
            <person name="Teixiera M."/>
            <person name="Abouelleil A."/>
            <person name="Chapman S.B."/>
            <person name="Priest M."/>
            <person name="Young S.K."/>
            <person name="Wortman J."/>
            <person name="Nusbaum C."/>
            <person name="Birren B."/>
        </authorList>
    </citation>
    <scope>NUCLEOTIDE SEQUENCE [LARGE SCALE GENOMIC DNA]</scope>
    <source>
        <strain evidence="6 7">CBS 27337</strain>
    </source>
</reference>
<protein>
    <recommendedName>
        <fullName evidence="5">NADP-dependent oxidoreductase domain-containing protein</fullName>
    </recommendedName>
</protein>
<proteinExistence type="inferred from homology"/>
<dbReference type="InterPro" id="IPR023210">
    <property type="entry name" value="NADP_OxRdtase_dom"/>
</dbReference>
<evidence type="ECO:0000256" key="2">
    <source>
        <dbReference type="ARBA" id="ARBA00023002"/>
    </source>
</evidence>
<dbReference type="Pfam" id="PF00248">
    <property type="entry name" value="Aldo_ket_red"/>
    <property type="match status" value="1"/>
</dbReference>
<feature type="domain" description="NADP-dependent oxidoreductase" evidence="5">
    <location>
        <begin position="29"/>
        <end position="342"/>
    </location>
</feature>
<dbReference type="HOGENOM" id="CLU_023205_2_2_1"/>
<dbReference type="STRING" id="5601.A0A0D2FKK5"/>
<dbReference type="AlphaFoldDB" id="A0A0D2FKK5"/>
<comment type="similarity">
    <text evidence="3">Belongs to the aldo/keto reductase family. Aldo/keto reductase 2 subfamily.</text>
</comment>
<dbReference type="GO" id="GO:0016491">
    <property type="term" value="F:oxidoreductase activity"/>
    <property type="evidence" value="ECO:0007669"/>
    <property type="project" value="UniProtKB-KW"/>
</dbReference>
<evidence type="ECO:0000256" key="3">
    <source>
        <dbReference type="ARBA" id="ARBA00038157"/>
    </source>
</evidence>
<keyword evidence="1" id="KW-0521">NADP</keyword>
<sequence>MTTPAAPLPKSLLGRHRLLAPTAAVHVSPLCLGGMSLGDAWTNTMGEMTKDTAFQLLDYFYEMGGNFIDTANNYQAEQSEIWIGEWMAARGPHRRDEMVIATKFSSAYKVFSQPELQQSNFGGNSTKSIHLSVEASLAKLQTTYLDVLYVHYWDFTTGVEELMQSLNHLVQQRKVLYLGVSDTPAWVVVKANAYARHHGLRPFSVYQGRWSAAERDFERDIIPMCRDEGMGLAPWGALGGGYFKSTSTSTAPQSSPQADAGRNMPSVKTAKEAEVSRVLERVAGARSPPVPLTSVALAYVMHKTPYVTPIVGGRKISHLRQNIEALTIRLTPEEIDEIESAYPFDVGFPMNFIAGNNPKGPRGPEDISLTRRMGHFDFVKGQEPILPPFGIDKLDEEEKAKVLGYRLCK</sequence>
<keyword evidence="7" id="KW-1185">Reference proteome</keyword>
<dbReference type="PANTHER" id="PTHR43364">
    <property type="entry name" value="NADH-SPECIFIC METHYLGLYOXAL REDUCTASE-RELATED"/>
    <property type="match status" value="1"/>
</dbReference>
<dbReference type="Proteomes" id="UP000054266">
    <property type="component" value="Unassembled WGS sequence"/>
</dbReference>
<accession>A0A0D2FKK5</accession>
<dbReference type="InterPro" id="IPR050523">
    <property type="entry name" value="AKR_Detox_Biosynth"/>
</dbReference>
<evidence type="ECO:0000259" key="5">
    <source>
        <dbReference type="Pfam" id="PF00248"/>
    </source>
</evidence>
<organism evidence="6 7">
    <name type="scientific">Phialophora macrospora</name>
    <dbReference type="NCBI Taxonomy" id="1851006"/>
    <lineage>
        <taxon>Eukaryota</taxon>
        <taxon>Fungi</taxon>
        <taxon>Dikarya</taxon>
        <taxon>Ascomycota</taxon>
        <taxon>Pezizomycotina</taxon>
        <taxon>Eurotiomycetes</taxon>
        <taxon>Chaetothyriomycetidae</taxon>
        <taxon>Chaetothyriales</taxon>
        <taxon>Herpotrichiellaceae</taxon>
        <taxon>Phialophora</taxon>
    </lineage>
</organism>
<keyword evidence="2" id="KW-0560">Oxidoreductase</keyword>
<feature type="compositionally biased region" description="Low complexity" evidence="4">
    <location>
        <begin position="246"/>
        <end position="258"/>
    </location>
</feature>
<dbReference type="SUPFAM" id="SSF51430">
    <property type="entry name" value="NAD(P)-linked oxidoreductase"/>
    <property type="match status" value="1"/>
</dbReference>
<evidence type="ECO:0000256" key="4">
    <source>
        <dbReference type="SAM" id="MobiDB-lite"/>
    </source>
</evidence>
<dbReference type="Gene3D" id="3.20.20.100">
    <property type="entry name" value="NADP-dependent oxidoreductase domain"/>
    <property type="match status" value="1"/>
</dbReference>
<dbReference type="EMBL" id="KN846958">
    <property type="protein sequence ID" value="KIW68653.1"/>
    <property type="molecule type" value="Genomic_DNA"/>
</dbReference>
<feature type="region of interest" description="Disordered" evidence="4">
    <location>
        <begin position="246"/>
        <end position="267"/>
    </location>
</feature>
<evidence type="ECO:0000313" key="6">
    <source>
        <dbReference type="EMBL" id="KIW68653.1"/>
    </source>
</evidence>
<name>A0A0D2FKK5_9EURO</name>
<gene>
    <name evidence="6" type="ORF">PV04_04581</name>
</gene>
<evidence type="ECO:0000313" key="7">
    <source>
        <dbReference type="Proteomes" id="UP000054266"/>
    </source>
</evidence>